<evidence type="ECO:0000256" key="1">
    <source>
        <dbReference type="SAM" id="SignalP"/>
    </source>
</evidence>
<name>A0A8T1WLZ5_9STRA</name>
<organism evidence="2 3">
    <name type="scientific">Phytophthora boehmeriae</name>
    <dbReference type="NCBI Taxonomy" id="109152"/>
    <lineage>
        <taxon>Eukaryota</taxon>
        <taxon>Sar</taxon>
        <taxon>Stramenopiles</taxon>
        <taxon>Oomycota</taxon>
        <taxon>Peronosporomycetes</taxon>
        <taxon>Peronosporales</taxon>
        <taxon>Peronosporaceae</taxon>
        <taxon>Phytophthora</taxon>
    </lineage>
</organism>
<protein>
    <submittedName>
        <fullName evidence="2">Uncharacterized protein</fullName>
    </submittedName>
</protein>
<dbReference type="Proteomes" id="UP000693981">
    <property type="component" value="Unassembled WGS sequence"/>
</dbReference>
<feature type="signal peptide" evidence="1">
    <location>
        <begin position="1"/>
        <end position="19"/>
    </location>
</feature>
<dbReference type="AlphaFoldDB" id="A0A8T1WLZ5"/>
<dbReference type="EMBL" id="JAGDFL010000235">
    <property type="protein sequence ID" value="KAG7394927.1"/>
    <property type="molecule type" value="Genomic_DNA"/>
</dbReference>
<comment type="caution">
    <text evidence="2">The sequence shown here is derived from an EMBL/GenBank/DDBJ whole genome shotgun (WGS) entry which is preliminary data.</text>
</comment>
<proteinExistence type="predicted"/>
<evidence type="ECO:0000313" key="2">
    <source>
        <dbReference type="EMBL" id="KAG7394927.1"/>
    </source>
</evidence>
<feature type="chain" id="PRO_5035768576" evidence="1">
    <location>
        <begin position="20"/>
        <end position="160"/>
    </location>
</feature>
<accession>A0A8T1WLZ5</accession>
<gene>
    <name evidence="2" type="ORF">PHYBOEH_004448</name>
</gene>
<evidence type="ECO:0000313" key="3">
    <source>
        <dbReference type="Proteomes" id="UP000693981"/>
    </source>
</evidence>
<sequence>MKALLLALMILCASEGSTASSSAALAAPVYEVTTCYATNDCNEHDTSKRIVLFPSTNCASSSCVQSSLPWEDRPYCDFECMSNLSSSMSYAESKMTEHPYVVEQTFYSGNNCSSTPVVDYHIVTKDNCIVTDDGTDGKPAASAICSITGTGDFDWTELQR</sequence>
<keyword evidence="1" id="KW-0732">Signal</keyword>
<reference evidence="2" key="1">
    <citation type="submission" date="2021-02" db="EMBL/GenBank/DDBJ databases">
        <authorList>
            <person name="Palmer J.M."/>
        </authorList>
    </citation>
    <scope>NUCLEOTIDE SEQUENCE</scope>
    <source>
        <strain evidence="2">SCRP23</strain>
    </source>
</reference>
<keyword evidence="3" id="KW-1185">Reference proteome</keyword>